<evidence type="ECO:0000313" key="1">
    <source>
        <dbReference type="EMBL" id="WSB98841.1"/>
    </source>
</evidence>
<accession>A0ACD4ZM17</accession>
<proteinExistence type="predicted"/>
<name>A0ACD4ZM17_9ACTN</name>
<evidence type="ECO:0000313" key="2">
    <source>
        <dbReference type="Proteomes" id="UP001348369"/>
    </source>
</evidence>
<reference evidence="1" key="1">
    <citation type="submission" date="2022-10" db="EMBL/GenBank/DDBJ databases">
        <title>The complete genomes of actinobacterial strains from the NBC collection.</title>
        <authorList>
            <person name="Joergensen T.S."/>
            <person name="Alvarez Arevalo M."/>
            <person name="Sterndorff E.B."/>
            <person name="Faurdal D."/>
            <person name="Vuksanovic O."/>
            <person name="Mourched A.-S."/>
            <person name="Charusanti P."/>
            <person name="Shaw S."/>
            <person name="Blin K."/>
            <person name="Weber T."/>
        </authorList>
    </citation>
    <scope>NUCLEOTIDE SEQUENCE</scope>
    <source>
        <strain evidence="1">NBC 01771</strain>
    </source>
</reference>
<organism evidence="1 2">
    <name type="scientific">Streptomyces scopuliridis</name>
    <dbReference type="NCBI Taxonomy" id="452529"/>
    <lineage>
        <taxon>Bacteria</taxon>
        <taxon>Bacillati</taxon>
        <taxon>Actinomycetota</taxon>
        <taxon>Actinomycetes</taxon>
        <taxon>Kitasatosporales</taxon>
        <taxon>Streptomycetaceae</taxon>
        <taxon>Streptomyces</taxon>
    </lineage>
</organism>
<dbReference type="Proteomes" id="UP001348369">
    <property type="component" value="Chromosome"/>
</dbReference>
<keyword evidence="2" id="KW-1185">Reference proteome</keyword>
<dbReference type="EMBL" id="CP109109">
    <property type="protein sequence ID" value="WSB98841.1"/>
    <property type="molecule type" value="Genomic_DNA"/>
</dbReference>
<sequence>MRDLGRTRRRMRAMVRELDLPQLSTVEELCAAVADRSGRPVRLVPRRMRVEEPSGFVERRAESDVIYFEQETSDLHQAHIICHELAHLLCGHLAEAPAADEDTAHVELPTIDADMIRLVLGRSHYDGAAEEEAEILGAELTRILVLAPGAGTTSQLAPALEHRKGQHV</sequence>
<protein>
    <submittedName>
        <fullName evidence="1">Uncharacterized protein</fullName>
    </submittedName>
</protein>
<gene>
    <name evidence="1" type="ORF">OG835_18680</name>
</gene>